<keyword evidence="8" id="KW-1185">Reference proteome</keyword>
<accession>A0AAD7YA25</accession>
<keyword evidence="2" id="KW-0646">Protease inhibitor</keyword>
<dbReference type="Gene3D" id="2.30.39.10">
    <property type="entry name" value="Alpha-1-antitrypsin, domain 1"/>
    <property type="match status" value="1"/>
</dbReference>
<dbReference type="PANTHER" id="PTHR11461">
    <property type="entry name" value="SERINE PROTEASE INHIBITOR, SERPIN"/>
    <property type="match status" value="1"/>
</dbReference>
<dbReference type="Proteomes" id="UP001231518">
    <property type="component" value="Chromosome 25"/>
</dbReference>
<evidence type="ECO:0000256" key="4">
    <source>
        <dbReference type="RuleBase" id="RU000411"/>
    </source>
</evidence>
<dbReference type="InterPro" id="IPR023795">
    <property type="entry name" value="Serpin_CS"/>
</dbReference>
<evidence type="ECO:0000256" key="2">
    <source>
        <dbReference type="ARBA" id="ARBA00022690"/>
    </source>
</evidence>
<keyword evidence="5" id="KW-0732">Signal</keyword>
<evidence type="ECO:0000256" key="3">
    <source>
        <dbReference type="ARBA" id="ARBA00022900"/>
    </source>
</evidence>
<dbReference type="InterPro" id="IPR042178">
    <property type="entry name" value="Serpin_sf_1"/>
</dbReference>
<name>A0AAD7YA25_MYTSE</name>
<dbReference type="PROSITE" id="PS00284">
    <property type="entry name" value="SERPIN"/>
    <property type="match status" value="1"/>
</dbReference>
<dbReference type="InterPro" id="IPR042185">
    <property type="entry name" value="Serpin_sf_2"/>
</dbReference>
<dbReference type="Gene3D" id="3.30.497.10">
    <property type="entry name" value="Antithrombin, subunit I, domain 2"/>
    <property type="match status" value="1"/>
</dbReference>
<sequence>MQVIAVAILAGCVGLSVSVPHSFDLRGTHIQEPCNVYEDVSHSYRSDSYDFAVKFYKAVAHRSIDFNFVYSPLSVWLILAGMAEGADSLTRQQIFNLLSLPYDDCTRQKYYQLATSHIVQADDIKVISNRVLLLDAGVTPNPTWYDIVNKNNLLDVLTAPIRHNPTVTVKELKKLLRAELPKINIEGNSVILDTIDYNALWTTEFADARIERSPFHDQAGNKVGFVDLMKITKRARIGYVKSLKAKMLELPVGENERYRMVFAIFPESKDVRASFDVVSIEIVFEMFESFRESHVPVEVAIPRLVISSEHDVRALIADMGITSLFDDPEATRNVSHPPALPSSFIQRATLTLDNHGLHSSPPAQAAPYGTPTGLDPKVGNDFIADRPFLYALFDAETLTVMMASAYSVPTYKN</sequence>
<dbReference type="InterPro" id="IPR023796">
    <property type="entry name" value="Serpin_dom"/>
</dbReference>
<evidence type="ECO:0000313" key="8">
    <source>
        <dbReference type="Proteomes" id="UP001231518"/>
    </source>
</evidence>
<feature type="chain" id="PRO_5041914306" description="Serpin domain-containing protein" evidence="5">
    <location>
        <begin position="19"/>
        <end position="413"/>
    </location>
</feature>
<dbReference type="InterPro" id="IPR036186">
    <property type="entry name" value="Serpin_sf"/>
</dbReference>
<reference evidence="7" key="1">
    <citation type="submission" date="2023-03" db="EMBL/GenBank/DDBJ databases">
        <title>Chromosome-level genomes of two armyworms, Mythimna separata and Mythimna loreyi, provide insights into the biosynthesis and reception of sex pheromones.</title>
        <authorList>
            <person name="Zhao H."/>
        </authorList>
    </citation>
    <scope>NUCLEOTIDE SEQUENCE</scope>
    <source>
        <strain evidence="7">BeijingLab</strain>
        <tissue evidence="7">Pupa</tissue>
    </source>
</reference>
<evidence type="ECO:0000256" key="1">
    <source>
        <dbReference type="ARBA" id="ARBA00009500"/>
    </source>
</evidence>
<dbReference type="GO" id="GO:0005615">
    <property type="term" value="C:extracellular space"/>
    <property type="evidence" value="ECO:0007669"/>
    <property type="project" value="InterPro"/>
</dbReference>
<comment type="caution">
    <text evidence="7">The sequence shown here is derived from an EMBL/GenBank/DDBJ whole genome shotgun (WGS) entry which is preliminary data.</text>
</comment>
<evidence type="ECO:0000313" key="7">
    <source>
        <dbReference type="EMBL" id="KAJ8708288.1"/>
    </source>
</evidence>
<protein>
    <recommendedName>
        <fullName evidence="6">Serpin domain-containing protein</fullName>
    </recommendedName>
</protein>
<comment type="similarity">
    <text evidence="1 4">Belongs to the serpin family.</text>
</comment>
<feature type="domain" description="Serpin" evidence="6">
    <location>
        <begin position="53"/>
        <end position="409"/>
    </location>
</feature>
<proteinExistence type="inferred from homology"/>
<dbReference type="SUPFAM" id="SSF56574">
    <property type="entry name" value="Serpins"/>
    <property type="match status" value="1"/>
</dbReference>
<dbReference type="EMBL" id="JARGEI010000026">
    <property type="protein sequence ID" value="KAJ8708288.1"/>
    <property type="molecule type" value="Genomic_DNA"/>
</dbReference>
<gene>
    <name evidence="7" type="ORF">PYW07_010413</name>
</gene>
<dbReference type="AlphaFoldDB" id="A0AAD7YA25"/>
<dbReference type="Pfam" id="PF00079">
    <property type="entry name" value="Serpin"/>
    <property type="match status" value="1"/>
</dbReference>
<keyword evidence="3" id="KW-0722">Serine protease inhibitor</keyword>
<evidence type="ECO:0000259" key="6">
    <source>
        <dbReference type="SMART" id="SM00093"/>
    </source>
</evidence>
<dbReference type="InterPro" id="IPR000215">
    <property type="entry name" value="Serpin_fam"/>
</dbReference>
<feature type="signal peptide" evidence="5">
    <location>
        <begin position="1"/>
        <end position="18"/>
    </location>
</feature>
<dbReference type="PANTHER" id="PTHR11461:SF211">
    <property type="entry name" value="GH10112P-RELATED"/>
    <property type="match status" value="1"/>
</dbReference>
<evidence type="ECO:0000256" key="5">
    <source>
        <dbReference type="SAM" id="SignalP"/>
    </source>
</evidence>
<organism evidence="7 8">
    <name type="scientific">Mythimna separata</name>
    <name type="common">Oriental armyworm</name>
    <name type="synonym">Pseudaletia separata</name>
    <dbReference type="NCBI Taxonomy" id="271217"/>
    <lineage>
        <taxon>Eukaryota</taxon>
        <taxon>Metazoa</taxon>
        <taxon>Ecdysozoa</taxon>
        <taxon>Arthropoda</taxon>
        <taxon>Hexapoda</taxon>
        <taxon>Insecta</taxon>
        <taxon>Pterygota</taxon>
        <taxon>Neoptera</taxon>
        <taxon>Endopterygota</taxon>
        <taxon>Lepidoptera</taxon>
        <taxon>Glossata</taxon>
        <taxon>Ditrysia</taxon>
        <taxon>Noctuoidea</taxon>
        <taxon>Noctuidae</taxon>
        <taxon>Noctuinae</taxon>
        <taxon>Hadenini</taxon>
        <taxon>Mythimna</taxon>
    </lineage>
</organism>
<dbReference type="GO" id="GO:0004867">
    <property type="term" value="F:serine-type endopeptidase inhibitor activity"/>
    <property type="evidence" value="ECO:0007669"/>
    <property type="project" value="UniProtKB-KW"/>
</dbReference>
<dbReference type="SMART" id="SM00093">
    <property type="entry name" value="SERPIN"/>
    <property type="match status" value="1"/>
</dbReference>